<dbReference type="Proteomes" id="UP000663868">
    <property type="component" value="Unassembled WGS sequence"/>
</dbReference>
<evidence type="ECO:0000259" key="2">
    <source>
        <dbReference type="PROSITE" id="PS51339"/>
    </source>
</evidence>
<feature type="non-terminal residue" evidence="3">
    <location>
        <position position="1"/>
    </location>
</feature>
<dbReference type="GO" id="GO:0005737">
    <property type="term" value="C:cytoplasm"/>
    <property type="evidence" value="ECO:0007669"/>
    <property type="project" value="TreeGrafter"/>
</dbReference>
<dbReference type="InterPro" id="IPR030564">
    <property type="entry name" value="Myotubularin"/>
</dbReference>
<evidence type="ECO:0000313" key="3">
    <source>
        <dbReference type="EMBL" id="CAF4452205.1"/>
    </source>
</evidence>
<organism evidence="3 4">
    <name type="scientific">Adineta steineri</name>
    <dbReference type="NCBI Taxonomy" id="433720"/>
    <lineage>
        <taxon>Eukaryota</taxon>
        <taxon>Metazoa</taxon>
        <taxon>Spiralia</taxon>
        <taxon>Gnathifera</taxon>
        <taxon>Rotifera</taxon>
        <taxon>Eurotatoria</taxon>
        <taxon>Bdelloidea</taxon>
        <taxon>Adinetida</taxon>
        <taxon>Adinetidae</taxon>
        <taxon>Adineta</taxon>
    </lineage>
</organism>
<feature type="non-terminal residue" evidence="3">
    <location>
        <position position="102"/>
    </location>
</feature>
<protein>
    <recommendedName>
        <fullName evidence="2">Myotubularin phosphatase domain-containing protein</fullName>
    </recommendedName>
</protein>
<dbReference type="GO" id="GO:0046856">
    <property type="term" value="P:phosphatidylinositol dephosphorylation"/>
    <property type="evidence" value="ECO:0007669"/>
    <property type="project" value="TreeGrafter"/>
</dbReference>
<dbReference type="InterPro" id="IPR010569">
    <property type="entry name" value="Myotubularin-like_Pase_dom"/>
</dbReference>
<feature type="domain" description="Myotubularin phosphatase" evidence="2">
    <location>
        <begin position="1"/>
        <end position="102"/>
    </location>
</feature>
<comment type="similarity">
    <text evidence="1">Belongs to the protein-tyrosine phosphatase family. Non-receptor class myotubularin subfamily.</text>
</comment>
<dbReference type="Pfam" id="PF06602">
    <property type="entry name" value="Myotub-related"/>
    <property type="match status" value="1"/>
</dbReference>
<dbReference type="InterPro" id="IPR029021">
    <property type="entry name" value="Prot-tyrosine_phosphatase-like"/>
</dbReference>
<proteinExistence type="inferred from homology"/>
<accession>A0A820SF60</accession>
<name>A0A820SF60_9BILA</name>
<sequence length="102" mass="11777">DDDDKWLTKINTCKWLKYISKALHGAASLAKLLNYKNIQLSGSDIDNSCLMASLIQILLRPKCRTIKGFCELIVREWIIRGHPFRERFGQIISHVDGYNVQE</sequence>
<dbReference type="SUPFAM" id="SSF52799">
    <property type="entry name" value="(Phosphotyrosine protein) phosphatases II"/>
    <property type="match status" value="1"/>
</dbReference>
<gene>
    <name evidence="3" type="ORF">KXQ929_LOCUS54022</name>
</gene>
<dbReference type="GO" id="GO:0016020">
    <property type="term" value="C:membrane"/>
    <property type="evidence" value="ECO:0007669"/>
    <property type="project" value="TreeGrafter"/>
</dbReference>
<dbReference type="PANTHER" id="PTHR10807:SF110">
    <property type="entry name" value="FI17948P1"/>
    <property type="match status" value="1"/>
</dbReference>
<comment type="caution">
    <text evidence="3">The sequence shown here is derived from an EMBL/GenBank/DDBJ whole genome shotgun (WGS) entry which is preliminary data.</text>
</comment>
<dbReference type="PANTHER" id="PTHR10807">
    <property type="entry name" value="MYOTUBULARIN-RELATED"/>
    <property type="match status" value="1"/>
</dbReference>
<dbReference type="PROSITE" id="PS51339">
    <property type="entry name" value="PPASE_MYOTUBULARIN"/>
    <property type="match status" value="1"/>
</dbReference>
<dbReference type="EMBL" id="CAJOBB010031632">
    <property type="protein sequence ID" value="CAF4452205.1"/>
    <property type="molecule type" value="Genomic_DNA"/>
</dbReference>
<evidence type="ECO:0000313" key="4">
    <source>
        <dbReference type="Proteomes" id="UP000663868"/>
    </source>
</evidence>
<evidence type="ECO:0000256" key="1">
    <source>
        <dbReference type="ARBA" id="ARBA00007471"/>
    </source>
</evidence>
<reference evidence="3" key="1">
    <citation type="submission" date="2021-02" db="EMBL/GenBank/DDBJ databases">
        <authorList>
            <person name="Nowell W R."/>
        </authorList>
    </citation>
    <scope>NUCLEOTIDE SEQUENCE</scope>
</reference>
<dbReference type="AlphaFoldDB" id="A0A820SF60"/>